<organism evidence="2 3">
    <name type="scientific">Chionoecetes opilio</name>
    <name type="common">Atlantic snow crab</name>
    <name type="synonym">Cancer opilio</name>
    <dbReference type="NCBI Taxonomy" id="41210"/>
    <lineage>
        <taxon>Eukaryota</taxon>
        <taxon>Metazoa</taxon>
        <taxon>Ecdysozoa</taxon>
        <taxon>Arthropoda</taxon>
        <taxon>Crustacea</taxon>
        <taxon>Multicrustacea</taxon>
        <taxon>Malacostraca</taxon>
        <taxon>Eumalacostraca</taxon>
        <taxon>Eucarida</taxon>
        <taxon>Decapoda</taxon>
        <taxon>Pleocyemata</taxon>
        <taxon>Brachyura</taxon>
        <taxon>Eubrachyura</taxon>
        <taxon>Majoidea</taxon>
        <taxon>Majidae</taxon>
        <taxon>Chionoecetes</taxon>
    </lineage>
</organism>
<proteinExistence type="predicted"/>
<feature type="compositionally biased region" description="Basic and acidic residues" evidence="1">
    <location>
        <begin position="653"/>
        <end position="662"/>
    </location>
</feature>
<name>A0A8J5CI33_CHIOP</name>
<accession>A0A8J5CI33</accession>
<feature type="compositionally biased region" description="Basic and acidic residues" evidence="1">
    <location>
        <begin position="771"/>
        <end position="1076"/>
    </location>
</feature>
<evidence type="ECO:0000313" key="3">
    <source>
        <dbReference type="Proteomes" id="UP000770661"/>
    </source>
</evidence>
<dbReference type="OrthoDB" id="21380at2759"/>
<evidence type="ECO:0000256" key="1">
    <source>
        <dbReference type="SAM" id="MobiDB-lite"/>
    </source>
</evidence>
<evidence type="ECO:0000313" key="2">
    <source>
        <dbReference type="EMBL" id="KAG0711214.1"/>
    </source>
</evidence>
<reference evidence="2" key="1">
    <citation type="submission" date="2020-07" db="EMBL/GenBank/DDBJ databases">
        <title>The High-quality genome of the commercially important snow crab, Chionoecetes opilio.</title>
        <authorList>
            <person name="Jeong J.-H."/>
            <person name="Ryu S."/>
        </authorList>
    </citation>
    <scope>NUCLEOTIDE SEQUENCE</scope>
    <source>
        <strain evidence="2">MADBK_172401_WGS</strain>
        <tissue evidence="2">Digestive gland</tissue>
    </source>
</reference>
<dbReference type="Proteomes" id="UP000770661">
    <property type="component" value="Unassembled WGS sequence"/>
</dbReference>
<sequence>MRYSGLMPSARPAASLSTKHSKRLRKQIVFKIGDTIHSGPSLVAPALPKDENINPSSKCVFPSNLQESTRISLDSDHLAQIPSTTPCSPQSSETLCHSSPAPCTPCIQNCLGTKGSLPAAHVPDIIVPKTNVSKASNIKTVRSSVVKRLGNVKSCTLEAVGGECVSNIIEPQDCAGETRTVEVKICEPLIPQGKLIGDFKSKTSLRNETTVEIIEGVHPVIKKEPDEAQDPPIYLNTFTISPVKNEILTSTELEIAKLSTDIKELHERKPEVYEAIQPEFNKGQLLFNVGQRTSAKTVVNSLNLTTDLSEAGLIEENKEMVRLIQEADTKLDSFYHKRSNRVSKRISSAEFDVIEIKQEPVSRARRCTRTRKCSCRSDKSESETSDSRSVADESLYIDMVDKTAKPGKPKNGEHLLDEATTHVSAKYNGDASSEIANGAHKVKGRRVSRTNSDESDSNCGSKTNGNIDHNGDRVDISVLLEISPADRKKFESKKAKIRRKTADWLLISETEQYYNEKEEIMRNKNKLESGSESDESDACTENHDSQSECSDESESTAGSSKRTKGKGKPTRTAEDDPRPNAKRQKEDVCPPRKRGRPVGGRTRKTLYDLTMLNDDDDDEDDENFFGFPVSTTIPQSTRTSCTVSGSASQTRSKVKESCKHVYDVPPGSSKAGRKRLSDAERFLRDNREYYHFQETPERLRRSTSSSAEKEKTGRLDGCEVKEVEKKEEPRPRDPPPPPVCKKRPVVDGRRVTRSAGVILEEPNLQGKPKVKSVEKDDTKSLAKSADKADVKEKDRRKVSDDDIKKFPEGDKRKVSDGDTKKFPEGDKRKVSNNDDRKVSDDDIKKFPEGDKRKFPEGDKRKVSNNDDRKVSDDDIKKFPEGDKRKFPEGDKRKVSDDIKKFPEGDKRKVSDDIKKFPEDDKRKFPEDVKRKVSDDIKKFPEDDKRKFPEDDKRKVPEDDKRKVPEDDKRKVSDDDTKKLPEDDKIEVSEDDKRKVSDDKRKVSDDDTKKLPEDDKRKVSEDDVKKFPEDHKRKGCEGKKRKRVDDSPRLSSECAKRESGDKKDSDVRKPSELESRTSESAAECSELEERTRQLETSSSVPVVSKSECTESKGRGRLLRAEARDSLRSDLQDLYFSFEGIPEQESWYQTYQRLIDGVTNNEFSHEEDPLKFVLPYEMPKEYVRDFLCYKGLLSKKKNDLAELVRKSPRCHASTLALFSDIIPTKRIKNTKVLRSGPPKVEEVSSDGTSTPGAESTKLPPTESFESAEELAILALHIDHIMKAEGCCEEVPVCSLHTDDLKETEGLDYKKTPLKKRGKKKRLLTVSKSEKSFENTAKELKVFDSSLTQEIDPVFIAGLCDDMKDFLIPENILSREASEVVEDSCFCVCTDRASCDEFSSADDNTEASSECVSLCDSETIDCSVVSEPKRGRSAKKRRKNLTGWPKTQKRKKPAPSHTSDDNDSALGWDDLEPKKHMSWKKQQNFNLIDTSERLAALAACDRRASPRKKASVLYMDTWPVRFRTQK</sequence>
<feature type="compositionally biased region" description="Basic and acidic residues" evidence="1">
    <location>
        <begin position="571"/>
        <end position="590"/>
    </location>
</feature>
<feature type="compositionally biased region" description="Basic residues" evidence="1">
    <location>
        <begin position="591"/>
        <end position="604"/>
    </location>
</feature>
<protein>
    <submittedName>
        <fullName evidence="2">RNA-binding protein 12B</fullName>
    </submittedName>
</protein>
<feature type="compositionally biased region" description="Polar residues" evidence="1">
    <location>
        <begin position="457"/>
        <end position="467"/>
    </location>
</feature>
<feature type="compositionally biased region" description="Polar residues" evidence="1">
    <location>
        <begin position="629"/>
        <end position="651"/>
    </location>
</feature>
<feature type="region of interest" description="Disordered" evidence="1">
    <location>
        <begin position="628"/>
        <end position="1106"/>
    </location>
</feature>
<dbReference type="EMBL" id="JACEEZ010023511">
    <property type="protein sequence ID" value="KAG0711214.1"/>
    <property type="molecule type" value="Genomic_DNA"/>
</dbReference>
<feature type="compositionally biased region" description="Basic residues" evidence="1">
    <location>
        <begin position="1428"/>
        <end position="1437"/>
    </location>
</feature>
<feature type="region of interest" description="Disordered" evidence="1">
    <location>
        <begin position="1233"/>
        <end position="1259"/>
    </location>
</feature>
<feature type="region of interest" description="Disordered" evidence="1">
    <location>
        <begin position="1"/>
        <end position="20"/>
    </location>
</feature>
<feature type="region of interest" description="Disordered" evidence="1">
    <location>
        <begin position="429"/>
        <end position="471"/>
    </location>
</feature>
<feature type="compositionally biased region" description="Basic and acidic residues" evidence="1">
    <location>
        <begin position="675"/>
        <end position="700"/>
    </location>
</feature>
<comment type="caution">
    <text evidence="2">The sequence shown here is derived from an EMBL/GenBank/DDBJ whole genome shotgun (WGS) entry which is preliminary data.</text>
</comment>
<feature type="region of interest" description="Disordered" evidence="1">
    <location>
        <begin position="1425"/>
        <end position="1466"/>
    </location>
</feature>
<feature type="region of interest" description="Disordered" evidence="1">
    <location>
        <begin position="524"/>
        <end position="607"/>
    </location>
</feature>
<keyword evidence="3" id="KW-1185">Reference proteome</keyword>
<gene>
    <name evidence="2" type="primary">RBM12B_0</name>
    <name evidence="2" type="ORF">GWK47_021085</name>
</gene>
<feature type="compositionally biased region" description="Basic and acidic residues" evidence="1">
    <location>
        <begin position="707"/>
        <end position="733"/>
    </location>
</feature>